<dbReference type="eggNOG" id="ENOG503360W">
    <property type="taxonomic scope" value="Bacteria"/>
</dbReference>
<evidence type="ECO:0000313" key="1">
    <source>
        <dbReference type="EMBL" id="EMD16861.1"/>
    </source>
</evidence>
<name>M2Q3M0_9FIRM</name>
<reference evidence="1 2" key="1">
    <citation type="submission" date="2013-02" db="EMBL/GenBank/DDBJ databases">
        <title>The Genome Sequence of Lactobacillus catenaformis F0143.</title>
        <authorList>
            <consortium name="The Broad Institute Genome Sequencing Platform"/>
            <person name="Earl A."/>
            <person name="Ward D."/>
            <person name="Feldgarden M."/>
            <person name="Gevers D."/>
            <person name="Izard J."/>
            <person name="Blanton J.M."/>
            <person name="Mathney J."/>
            <person name="Dewhirst F.E."/>
            <person name="Young S.K."/>
            <person name="Zeng Q."/>
            <person name="Gargeya S."/>
            <person name="Fitzgerald M."/>
            <person name="Haas B."/>
            <person name="Abouelleil A."/>
            <person name="Alvarado L."/>
            <person name="Arachchi H.M."/>
            <person name="Berlin A."/>
            <person name="Chapman S.B."/>
            <person name="Gearin G."/>
            <person name="Goldberg J."/>
            <person name="Griggs A."/>
            <person name="Gujja S."/>
            <person name="Hansen M."/>
            <person name="Heiman D."/>
            <person name="Howarth C."/>
            <person name="Larimer J."/>
            <person name="Lui A."/>
            <person name="MacDonald P.J.P."/>
            <person name="McCowen C."/>
            <person name="Montmayeur A."/>
            <person name="Murphy C."/>
            <person name="Neiman D."/>
            <person name="Pearson M."/>
            <person name="Priest M."/>
            <person name="Roberts A."/>
            <person name="Saif S."/>
            <person name="Shea T."/>
            <person name="Sisk P."/>
            <person name="Stolte C."/>
            <person name="Sykes S."/>
            <person name="Wortman J."/>
            <person name="Nusbaum C."/>
            <person name="Birren B."/>
        </authorList>
    </citation>
    <scope>NUCLEOTIDE SEQUENCE [LARGE SCALE GENOMIC DNA]</scope>
    <source>
        <strain evidence="1 2">OT 569</strain>
    </source>
</reference>
<accession>M2Q3M0</accession>
<dbReference type="InterPro" id="IPR025716">
    <property type="entry name" value="Post-transcriptional_regulator"/>
</dbReference>
<organism evidence="1 2">
    <name type="scientific">Eggerthia catenaformis OT 569 = DSM 20559</name>
    <dbReference type="NCBI Taxonomy" id="999415"/>
    <lineage>
        <taxon>Bacteria</taxon>
        <taxon>Bacillati</taxon>
        <taxon>Bacillota</taxon>
        <taxon>Erysipelotrichia</taxon>
        <taxon>Erysipelotrichales</taxon>
        <taxon>Coprobacillaceae</taxon>
        <taxon>Eggerthia</taxon>
    </lineage>
</organism>
<keyword evidence="2" id="KW-1185">Reference proteome</keyword>
<gene>
    <name evidence="1" type="ORF">HMPREF9943_00903</name>
</gene>
<dbReference type="STRING" id="999415.HMPREF9943_00903"/>
<sequence length="93" mass="11004">MYSINRLPKDIHFLIHSKAFEFGNEGIQKIDAQDIKDYLYNVTWKNKSELEYCDIIDDIMSLSFSVVFDYLKTKVIIEAKNKNISDFNDLIFK</sequence>
<dbReference type="Pfam" id="PF13797">
    <property type="entry name" value="Post_transc_reg"/>
    <property type="match status" value="1"/>
</dbReference>
<dbReference type="RefSeq" id="WP_004802473.1">
    <property type="nucleotide sequence ID" value="NZ_AUGJ01000012.1"/>
</dbReference>
<dbReference type="OrthoDB" id="1643833at2"/>
<dbReference type="EMBL" id="AGEJ01000013">
    <property type="protein sequence ID" value="EMD16861.1"/>
    <property type="molecule type" value="Genomic_DNA"/>
</dbReference>
<dbReference type="BioCyc" id="ECAT999415-HMP:GTTI-926-MONOMER"/>
<protein>
    <recommendedName>
        <fullName evidence="3">Post-transcriptional regulator</fullName>
    </recommendedName>
</protein>
<proteinExistence type="predicted"/>
<dbReference type="AlphaFoldDB" id="M2Q3M0"/>
<dbReference type="Proteomes" id="UP000011758">
    <property type="component" value="Unassembled WGS sequence"/>
</dbReference>
<evidence type="ECO:0008006" key="3">
    <source>
        <dbReference type="Google" id="ProtNLM"/>
    </source>
</evidence>
<comment type="caution">
    <text evidence="1">The sequence shown here is derived from an EMBL/GenBank/DDBJ whole genome shotgun (WGS) entry which is preliminary data.</text>
</comment>
<evidence type="ECO:0000313" key="2">
    <source>
        <dbReference type="Proteomes" id="UP000011758"/>
    </source>
</evidence>